<feature type="region of interest" description="Disordered" evidence="5">
    <location>
        <begin position="241"/>
        <end position="262"/>
    </location>
</feature>
<dbReference type="HOGENOM" id="CLU_603394_0_0_1"/>
<dbReference type="InterPro" id="IPR051021">
    <property type="entry name" value="Mito_Ser/Thr_phosphatase"/>
</dbReference>
<name>K3WKD9_GLOUD</name>
<keyword evidence="2" id="KW-0378">Hydrolase</keyword>
<evidence type="ECO:0000256" key="5">
    <source>
        <dbReference type="SAM" id="MobiDB-lite"/>
    </source>
</evidence>
<dbReference type="SMART" id="SM00855">
    <property type="entry name" value="PGAM"/>
    <property type="match status" value="1"/>
</dbReference>
<evidence type="ECO:0000256" key="1">
    <source>
        <dbReference type="ARBA" id="ARBA00006717"/>
    </source>
</evidence>
<dbReference type="GO" id="GO:0005739">
    <property type="term" value="C:mitochondrion"/>
    <property type="evidence" value="ECO:0007669"/>
    <property type="project" value="TreeGrafter"/>
</dbReference>
<evidence type="ECO:0000313" key="6">
    <source>
        <dbReference type="EnsemblProtists" id="PYU1_T005431"/>
    </source>
</evidence>
<dbReference type="EMBL" id="GL376633">
    <property type="status" value="NOT_ANNOTATED_CDS"/>
    <property type="molecule type" value="Genomic_DNA"/>
</dbReference>
<protein>
    <recommendedName>
        <fullName evidence="3">Serine/threonine-protein phosphatase PGAM5, mitochondrial</fullName>
    </recommendedName>
    <alternativeName>
        <fullName evidence="4">Serine/threonine-protein phosphatase Pgam5, mitochondrial</fullName>
    </alternativeName>
</protein>
<dbReference type="AlphaFoldDB" id="K3WKD9"/>
<dbReference type="STRING" id="431595.K3WKD9"/>
<accession>K3WKD9</accession>
<keyword evidence="7" id="KW-1185">Reference proteome</keyword>
<dbReference type="InterPro" id="IPR029033">
    <property type="entry name" value="His_PPase_superfam"/>
</dbReference>
<evidence type="ECO:0000256" key="4">
    <source>
        <dbReference type="ARBA" id="ARBA00040722"/>
    </source>
</evidence>
<feature type="compositionally biased region" description="Polar residues" evidence="5">
    <location>
        <begin position="244"/>
        <end position="262"/>
    </location>
</feature>
<dbReference type="EnsemblProtists" id="PYU1_T005431">
    <property type="protein sequence ID" value="PYU1_T005431"/>
    <property type="gene ID" value="PYU1_G005420"/>
</dbReference>
<dbReference type="Pfam" id="PF00300">
    <property type="entry name" value="His_Phos_1"/>
    <property type="match status" value="1"/>
</dbReference>
<dbReference type="PANTHER" id="PTHR20935:SF0">
    <property type="entry name" value="SERINE_THREONINE-PROTEIN PHOSPHATASE PGAM5, MITOCHONDRIAL"/>
    <property type="match status" value="1"/>
</dbReference>
<dbReference type="eggNOG" id="ENOG502QWE1">
    <property type="taxonomic scope" value="Eukaryota"/>
</dbReference>
<reference evidence="7" key="2">
    <citation type="submission" date="2010-04" db="EMBL/GenBank/DDBJ databases">
        <authorList>
            <person name="Buell R."/>
            <person name="Hamilton J."/>
            <person name="Hostetler J."/>
        </authorList>
    </citation>
    <scope>NUCLEOTIDE SEQUENCE [LARGE SCALE GENOMIC DNA]</scope>
    <source>
        <strain evidence="7">DAOM:BR144</strain>
    </source>
</reference>
<proteinExistence type="inferred from homology"/>
<dbReference type="InterPro" id="IPR013078">
    <property type="entry name" value="His_Pase_superF_clade-1"/>
</dbReference>
<dbReference type="SUPFAM" id="SSF53254">
    <property type="entry name" value="Phosphoglycerate mutase-like"/>
    <property type="match status" value="1"/>
</dbReference>
<dbReference type="InParanoid" id="K3WKD9"/>
<dbReference type="SUPFAM" id="SSF50729">
    <property type="entry name" value="PH domain-like"/>
    <property type="match status" value="1"/>
</dbReference>
<evidence type="ECO:0000313" key="7">
    <source>
        <dbReference type="Proteomes" id="UP000019132"/>
    </source>
</evidence>
<reference evidence="7" key="1">
    <citation type="journal article" date="2010" name="Genome Biol.">
        <title>Genome sequence of the necrotrophic plant pathogen Pythium ultimum reveals original pathogenicity mechanisms and effector repertoire.</title>
        <authorList>
            <person name="Levesque C.A."/>
            <person name="Brouwer H."/>
            <person name="Cano L."/>
            <person name="Hamilton J.P."/>
            <person name="Holt C."/>
            <person name="Huitema E."/>
            <person name="Raffaele S."/>
            <person name="Robideau G.P."/>
            <person name="Thines M."/>
            <person name="Win J."/>
            <person name="Zerillo M.M."/>
            <person name="Beakes G.W."/>
            <person name="Boore J.L."/>
            <person name="Busam D."/>
            <person name="Dumas B."/>
            <person name="Ferriera S."/>
            <person name="Fuerstenberg S.I."/>
            <person name="Gachon C.M."/>
            <person name="Gaulin E."/>
            <person name="Govers F."/>
            <person name="Grenville-Briggs L."/>
            <person name="Horner N."/>
            <person name="Hostetler J."/>
            <person name="Jiang R.H."/>
            <person name="Johnson J."/>
            <person name="Krajaejun T."/>
            <person name="Lin H."/>
            <person name="Meijer H.J."/>
            <person name="Moore B."/>
            <person name="Morris P."/>
            <person name="Phuntmart V."/>
            <person name="Puiu D."/>
            <person name="Shetty J."/>
            <person name="Stajich J.E."/>
            <person name="Tripathy S."/>
            <person name="Wawra S."/>
            <person name="van West P."/>
            <person name="Whitty B.R."/>
            <person name="Coutinho P.M."/>
            <person name="Henrissat B."/>
            <person name="Martin F."/>
            <person name="Thomas P.D."/>
            <person name="Tyler B.M."/>
            <person name="De Vries R.P."/>
            <person name="Kamoun S."/>
            <person name="Yandell M."/>
            <person name="Tisserat N."/>
            <person name="Buell C.R."/>
        </authorList>
    </citation>
    <scope>NUCLEOTIDE SEQUENCE</scope>
    <source>
        <strain evidence="7">DAOM:BR144</strain>
    </source>
</reference>
<dbReference type="VEuPathDB" id="FungiDB:PYU1_G005420"/>
<dbReference type="GO" id="GO:0090141">
    <property type="term" value="P:positive regulation of mitochondrial fission"/>
    <property type="evidence" value="ECO:0007669"/>
    <property type="project" value="TreeGrafter"/>
</dbReference>
<dbReference type="Gene3D" id="3.40.50.1240">
    <property type="entry name" value="Phosphoglycerate mutase-like"/>
    <property type="match status" value="1"/>
</dbReference>
<sequence length="476" mass="55023">MAPLSGDDRRGPQFRKRLRNARTRDRPHVHFSEHVDEHTPQEGDTYYPTPTPARPVIPTSSTRRYTIDEVELYFSEDTSARPVSEHDYAVSRIKGHDEFLLCGCVEFRKPHMGITTWRPCWAELYHGVVILRKFKDKVVDRKRKLIPITKCDITFLDIHDHLLEIKHLYQGQQKRRILRFSTKRDLFLWWWGIQLASMSPVDSKVLHKSMARPALSPLFFLATAEPMENVFFPRALRRERSPANCKSNGSDDSSTTANTPDRSQGVTHLIFIRHGETENILFRISDREKKLTERGHDQAEQTARFLNQQLLAERGNEYNVTLIYGGLRRTVETASRIATALPWVKKKYVCSFLEEGAPTTVDTEFRQEYRDTMHQMAFEYICRSDDNGRGTSSSSRKKHRLHPVRPLEKFKIIVCHASFIQFCIAQCYGVSKDIIQLGAPIAHCSLTQIDVMQGDAMEAEFTNRVAHLPLTHRTSD</sequence>
<comment type="similarity">
    <text evidence="1">Belongs to the phosphoglycerate mutase family. BPG-dependent PGAM subfamily.</text>
</comment>
<reference evidence="6" key="3">
    <citation type="submission" date="2015-02" db="UniProtKB">
        <authorList>
            <consortium name="EnsemblProtists"/>
        </authorList>
    </citation>
    <scope>IDENTIFICATION</scope>
    <source>
        <strain evidence="6">DAOM BR144</strain>
    </source>
</reference>
<dbReference type="Proteomes" id="UP000019132">
    <property type="component" value="Unassembled WGS sequence"/>
</dbReference>
<dbReference type="OMA" id="HTSFIQY"/>
<dbReference type="PANTHER" id="PTHR20935">
    <property type="entry name" value="PHOSPHOGLYCERATE MUTASE-RELATED"/>
    <property type="match status" value="1"/>
</dbReference>
<feature type="compositionally biased region" description="Basic and acidic residues" evidence="5">
    <location>
        <begin position="1"/>
        <end position="11"/>
    </location>
</feature>
<feature type="compositionally biased region" description="Basic and acidic residues" evidence="5">
    <location>
        <begin position="22"/>
        <end position="41"/>
    </location>
</feature>
<feature type="compositionally biased region" description="Basic residues" evidence="5">
    <location>
        <begin position="12"/>
        <end position="21"/>
    </location>
</feature>
<dbReference type="GO" id="GO:0004722">
    <property type="term" value="F:protein serine/threonine phosphatase activity"/>
    <property type="evidence" value="ECO:0007669"/>
    <property type="project" value="TreeGrafter"/>
</dbReference>
<evidence type="ECO:0000256" key="3">
    <source>
        <dbReference type="ARBA" id="ARBA00039765"/>
    </source>
</evidence>
<evidence type="ECO:0000256" key="2">
    <source>
        <dbReference type="ARBA" id="ARBA00022801"/>
    </source>
</evidence>
<organism evidence="6 7">
    <name type="scientific">Globisporangium ultimum (strain ATCC 200006 / CBS 805.95 / DAOM BR144)</name>
    <name type="common">Pythium ultimum</name>
    <dbReference type="NCBI Taxonomy" id="431595"/>
    <lineage>
        <taxon>Eukaryota</taxon>
        <taxon>Sar</taxon>
        <taxon>Stramenopiles</taxon>
        <taxon>Oomycota</taxon>
        <taxon>Peronosporomycetes</taxon>
        <taxon>Pythiales</taxon>
        <taxon>Pythiaceae</taxon>
        <taxon>Globisporangium</taxon>
    </lineage>
</organism>
<dbReference type="CDD" id="cd07067">
    <property type="entry name" value="HP_PGM_like"/>
    <property type="match status" value="1"/>
</dbReference>
<feature type="region of interest" description="Disordered" evidence="5">
    <location>
        <begin position="1"/>
        <end position="59"/>
    </location>
</feature>